<feature type="coiled-coil region" evidence="1">
    <location>
        <begin position="484"/>
        <end position="546"/>
    </location>
</feature>
<feature type="compositionally biased region" description="Acidic residues" evidence="2">
    <location>
        <begin position="727"/>
        <end position="740"/>
    </location>
</feature>
<feature type="region of interest" description="Disordered" evidence="2">
    <location>
        <begin position="1"/>
        <end position="74"/>
    </location>
</feature>
<accession>A0A7S0D582</accession>
<dbReference type="EMBL" id="HBEN01008477">
    <property type="protein sequence ID" value="CAD8441748.1"/>
    <property type="molecule type" value="Transcribed_RNA"/>
</dbReference>
<evidence type="ECO:0000256" key="2">
    <source>
        <dbReference type="SAM" id="MobiDB-lite"/>
    </source>
</evidence>
<evidence type="ECO:0000256" key="1">
    <source>
        <dbReference type="SAM" id="Coils"/>
    </source>
</evidence>
<feature type="compositionally biased region" description="Basic and acidic residues" evidence="2">
    <location>
        <begin position="788"/>
        <end position="798"/>
    </location>
</feature>
<reference evidence="3" key="1">
    <citation type="submission" date="2021-01" db="EMBL/GenBank/DDBJ databases">
        <authorList>
            <person name="Corre E."/>
            <person name="Pelletier E."/>
            <person name="Niang G."/>
            <person name="Scheremetjew M."/>
            <person name="Finn R."/>
            <person name="Kale V."/>
            <person name="Holt S."/>
            <person name="Cochrane G."/>
            <person name="Meng A."/>
            <person name="Brown T."/>
            <person name="Cohen L."/>
        </authorList>
    </citation>
    <scope>NUCLEOTIDE SEQUENCE</scope>
    <source>
        <strain evidence="3">CCAC1681</strain>
    </source>
</reference>
<feature type="compositionally biased region" description="Low complexity" evidence="2">
    <location>
        <begin position="704"/>
        <end position="726"/>
    </location>
</feature>
<feature type="region of interest" description="Disordered" evidence="2">
    <location>
        <begin position="87"/>
        <end position="163"/>
    </location>
</feature>
<feature type="coiled-coil region" evidence="1">
    <location>
        <begin position="204"/>
        <end position="252"/>
    </location>
</feature>
<proteinExistence type="predicted"/>
<keyword evidence="1" id="KW-0175">Coiled coil</keyword>
<protein>
    <submittedName>
        <fullName evidence="3">Uncharacterized protein</fullName>
    </submittedName>
</protein>
<gene>
    <name evidence="3" type="ORF">MSP1401_LOCUS7022</name>
</gene>
<feature type="compositionally biased region" description="Basic and acidic residues" evidence="2">
    <location>
        <begin position="10"/>
        <end position="19"/>
    </location>
</feature>
<name>A0A7S0D582_MICPS</name>
<feature type="coiled-coil region" evidence="1">
    <location>
        <begin position="365"/>
        <end position="443"/>
    </location>
</feature>
<dbReference type="AlphaFoldDB" id="A0A7S0D582"/>
<sequence length="823" mass="91403">MGCASSSQVRPRDWDDPNSPRHGSRPASALVESVESPSTSGRRDEMRSPRRAPRGAPPQTLAVATPPASPGGLTDAAAARLAFAGVGDPSAFPARSPPMSPVAVTEGLFGGKKESPRGNATAAPPRSVAASASTASPQGASAPKAHKKLTAAQQQEADRKSLQEKLRTVDDLMFKATQKSIALATMEESMIRLQRSVAVERDGRVVAEQRAEQERLARERAELKIQKEIEERHDLIARLDRANDVARHAENEARDIRLGMKYRDAEVDRSAQEKILEADLALVRRELAETVARHNEERTVKDLGERMAEERPRLDEDSERVRVERRIKEAVQMALAKHEREASMALMKASEEKVRALEVASVQRRQAMEVQARLHQEELRRAQEAAARDVETLREELRPTRWEIEKLQEDRMEDQKKHAEDRRLALEQAKVEYEANLEKIKLSHAYELSTLRGANEERLAVYERERAKNETKFSVLTSTLTVELNEVKAAFERERELRRVAEDNSARDMRARDEAEAEFERLRLDRREALDLVSEARRARDTAERRTKETYLEIERARVAGEKRRFMHSADLADQRPSTAEREVAELPQALGLLFEDDLIAAVAEARAEVHDLTAPKRAADLELEKYRARGGVDSTTIEEMSAKAYMRASALERASLSLKSALDALHARRAAELKAIDDEREALARLGDGGDDYVRKSARGAKNDAGGSDGSDGSDMSDGSTGGSDTDTEKDDGSDGDDENDRRARDVSNAENVAPGVGSTKKKEAVVETFTPPSSPPTNARSPVSKLLERRGNRDGETAPGPSKLNPARPQVKPFKFTPLEW</sequence>
<feature type="compositionally biased region" description="Low complexity" evidence="2">
    <location>
        <begin position="120"/>
        <end position="137"/>
    </location>
</feature>
<feature type="region of interest" description="Disordered" evidence="2">
    <location>
        <begin position="689"/>
        <end position="823"/>
    </location>
</feature>
<evidence type="ECO:0000313" key="3">
    <source>
        <dbReference type="EMBL" id="CAD8441748.1"/>
    </source>
</evidence>
<organism evidence="3">
    <name type="scientific">Micromonas pusilla</name>
    <name type="common">Picoplanktonic green alga</name>
    <name type="synonym">Chromulina pusilla</name>
    <dbReference type="NCBI Taxonomy" id="38833"/>
    <lineage>
        <taxon>Eukaryota</taxon>
        <taxon>Viridiplantae</taxon>
        <taxon>Chlorophyta</taxon>
        <taxon>Mamiellophyceae</taxon>
        <taxon>Mamiellales</taxon>
        <taxon>Mamiellaceae</taxon>
        <taxon>Micromonas</taxon>
    </lineage>
</organism>